<proteinExistence type="predicted"/>
<gene>
    <name evidence="1" type="ORF">IAD03_06850</name>
</gene>
<organism evidence="1 2">
    <name type="scientific">Candidatus Caccousia stercoris</name>
    <dbReference type="NCBI Taxonomy" id="2840723"/>
    <lineage>
        <taxon>Bacteria</taxon>
        <taxon>Bacillati</taxon>
        <taxon>Bacillota</taxon>
        <taxon>Clostridia</taxon>
        <taxon>Eubacteriales</taxon>
        <taxon>Oscillospiraceae</taxon>
        <taxon>Oscillospiraceae incertae sedis</taxon>
        <taxon>Candidatus Caccousia</taxon>
    </lineage>
</organism>
<evidence type="ECO:0000313" key="2">
    <source>
        <dbReference type="Proteomes" id="UP000824141"/>
    </source>
</evidence>
<feature type="non-terminal residue" evidence="1">
    <location>
        <position position="456"/>
    </location>
</feature>
<protein>
    <submittedName>
        <fullName evidence="1">FIVAR domain-containing protein</fullName>
    </submittedName>
</protein>
<name>A0A9D1K2N6_9FIRM</name>
<dbReference type="Gene3D" id="2.160.20.10">
    <property type="entry name" value="Single-stranded right-handed beta-helix, Pectin lyase-like"/>
    <property type="match status" value="1"/>
</dbReference>
<dbReference type="SMART" id="SM00710">
    <property type="entry name" value="PbH1"/>
    <property type="match status" value="3"/>
</dbReference>
<accession>A0A9D1K2N6</accession>
<dbReference type="InterPro" id="IPR012334">
    <property type="entry name" value="Pectin_lyas_fold"/>
</dbReference>
<comment type="caution">
    <text evidence="1">The sequence shown here is derived from an EMBL/GenBank/DDBJ whole genome shotgun (WGS) entry which is preliminary data.</text>
</comment>
<dbReference type="EMBL" id="DVJM01000137">
    <property type="protein sequence ID" value="HIS79072.1"/>
    <property type="molecule type" value="Genomic_DNA"/>
</dbReference>
<dbReference type="Proteomes" id="UP000824141">
    <property type="component" value="Unassembled WGS sequence"/>
</dbReference>
<dbReference type="SUPFAM" id="SSF51126">
    <property type="entry name" value="Pectin lyase-like"/>
    <property type="match status" value="1"/>
</dbReference>
<sequence>MWKNGSGDKTVVYTWATANTGTAYLDDVRIVPAADYTALEEKLTQAKAMLSSPGSSTQEAIENLRLAVSAGEALADTANPDNVNTTQEEIAGALRDLETAMAAMDMTEPGVTVSGETFYIDAAQGDDSNSGTSPDQAWRTFQNVESLRLTAGGKLLLKAGCVWNGEKLHLINPTGTQENPVVLGRYGDESDPNPVINGNGNPWMYAAPSESKEDAAVVHIDNPSHFIVENLEVTNWEEDPARLMNDGANSSWQGVPVTSTIAYQQSKSLLTGILVLNKDGGDLPGVIVRNNYVHDVNGRMEPGNKKGTGGIIVMVTGGETESSFSDLEITGNKLEKVCHQGIYLDSSWCTRYMVAGGQDWGGHWIGWDNVTISHNYLYEIAGDGIVMINVASGLAEYNLVVKSASEAWNYSRNPAHAALWMWNSDNIVMQFNEIANTESYQDGMAFDFDYGNQNMV</sequence>
<dbReference type="Gene3D" id="1.20.1270.90">
    <property type="entry name" value="AF1782-like"/>
    <property type="match status" value="1"/>
</dbReference>
<dbReference type="InterPro" id="IPR006626">
    <property type="entry name" value="PbH1"/>
</dbReference>
<reference evidence="1" key="2">
    <citation type="journal article" date="2021" name="PeerJ">
        <title>Extensive microbial diversity within the chicken gut microbiome revealed by metagenomics and culture.</title>
        <authorList>
            <person name="Gilroy R."/>
            <person name="Ravi A."/>
            <person name="Getino M."/>
            <person name="Pursley I."/>
            <person name="Horton D.L."/>
            <person name="Alikhan N.F."/>
            <person name="Baker D."/>
            <person name="Gharbi K."/>
            <person name="Hall N."/>
            <person name="Watson M."/>
            <person name="Adriaenssens E.M."/>
            <person name="Foster-Nyarko E."/>
            <person name="Jarju S."/>
            <person name="Secka A."/>
            <person name="Antonio M."/>
            <person name="Oren A."/>
            <person name="Chaudhuri R.R."/>
            <person name="La Ragione R."/>
            <person name="Hildebrand F."/>
            <person name="Pallen M.J."/>
        </authorList>
    </citation>
    <scope>NUCLEOTIDE SEQUENCE</scope>
    <source>
        <strain evidence="1">6086</strain>
    </source>
</reference>
<evidence type="ECO:0000313" key="1">
    <source>
        <dbReference type="EMBL" id="HIS79072.1"/>
    </source>
</evidence>
<dbReference type="AlphaFoldDB" id="A0A9D1K2N6"/>
<reference evidence="1" key="1">
    <citation type="submission" date="2020-10" db="EMBL/GenBank/DDBJ databases">
        <authorList>
            <person name="Gilroy R."/>
        </authorList>
    </citation>
    <scope>NUCLEOTIDE SEQUENCE</scope>
    <source>
        <strain evidence="1">6086</strain>
    </source>
</reference>
<dbReference type="InterPro" id="IPR011050">
    <property type="entry name" value="Pectin_lyase_fold/virulence"/>
</dbReference>